<feature type="compositionally biased region" description="Low complexity" evidence="1">
    <location>
        <begin position="111"/>
        <end position="126"/>
    </location>
</feature>
<dbReference type="GO" id="GO:0046556">
    <property type="term" value="F:alpha-L-arabinofuranosidase activity"/>
    <property type="evidence" value="ECO:0007669"/>
    <property type="project" value="InterPro"/>
</dbReference>
<dbReference type="GO" id="GO:0046373">
    <property type="term" value="P:L-arabinose metabolic process"/>
    <property type="evidence" value="ECO:0007669"/>
    <property type="project" value="InterPro"/>
</dbReference>
<organism evidence="4 5">
    <name type="scientific">Actinoplanes cyaneus</name>
    <dbReference type="NCBI Taxonomy" id="52696"/>
    <lineage>
        <taxon>Bacteria</taxon>
        <taxon>Bacillati</taxon>
        <taxon>Actinomycetota</taxon>
        <taxon>Actinomycetes</taxon>
        <taxon>Micromonosporales</taxon>
        <taxon>Micromonosporaceae</taxon>
        <taxon>Actinoplanes</taxon>
    </lineage>
</organism>
<dbReference type="AlphaFoldDB" id="A0A919MBB9"/>
<dbReference type="Gene3D" id="2.80.10.50">
    <property type="match status" value="1"/>
</dbReference>
<keyword evidence="2" id="KW-0812">Transmembrane</keyword>
<evidence type="ECO:0000313" key="5">
    <source>
        <dbReference type="Proteomes" id="UP000619479"/>
    </source>
</evidence>
<dbReference type="InterPro" id="IPR036195">
    <property type="entry name" value="AbfB_ABD_sf"/>
</dbReference>
<protein>
    <recommendedName>
        <fullName evidence="3">Alpha-L-arabinofuranosidase B arabinose-binding domain-containing protein</fullName>
    </recommendedName>
</protein>
<feature type="transmembrane region" description="Helical" evidence="2">
    <location>
        <begin position="60"/>
        <end position="80"/>
    </location>
</feature>
<gene>
    <name evidence="4" type="ORF">Acy02nite_73500</name>
</gene>
<keyword evidence="2" id="KW-1133">Transmembrane helix</keyword>
<evidence type="ECO:0000256" key="1">
    <source>
        <dbReference type="SAM" id="MobiDB-lite"/>
    </source>
</evidence>
<reference evidence="4" key="1">
    <citation type="submission" date="2021-01" db="EMBL/GenBank/DDBJ databases">
        <title>Whole genome shotgun sequence of Actinoplanes cyaneus NBRC 14990.</title>
        <authorList>
            <person name="Komaki H."/>
            <person name="Tamura T."/>
        </authorList>
    </citation>
    <scope>NUCLEOTIDE SEQUENCE</scope>
    <source>
        <strain evidence="4">NBRC 14990</strain>
    </source>
</reference>
<evidence type="ECO:0000313" key="4">
    <source>
        <dbReference type="EMBL" id="GID69469.1"/>
    </source>
</evidence>
<keyword evidence="2" id="KW-0472">Membrane</keyword>
<evidence type="ECO:0000259" key="3">
    <source>
        <dbReference type="Pfam" id="PF05270"/>
    </source>
</evidence>
<accession>A0A919MBB9</accession>
<feature type="domain" description="Alpha-L-arabinofuranosidase B arabinose-binding" evidence="3">
    <location>
        <begin position="169"/>
        <end position="283"/>
    </location>
</feature>
<keyword evidence="5" id="KW-1185">Reference proteome</keyword>
<dbReference type="Proteomes" id="UP000619479">
    <property type="component" value="Unassembled WGS sequence"/>
</dbReference>
<comment type="caution">
    <text evidence="4">The sequence shown here is derived from an EMBL/GenBank/DDBJ whole genome shotgun (WGS) entry which is preliminary data.</text>
</comment>
<name>A0A919MBB9_9ACTN</name>
<feature type="region of interest" description="Disordered" evidence="1">
    <location>
        <begin position="1"/>
        <end position="25"/>
    </location>
</feature>
<feature type="region of interest" description="Disordered" evidence="1">
    <location>
        <begin position="111"/>
        <end position="147"/>
    </location>
</feature>
<dbReference type="SUPFAM" id="SSF110221">
    <property type="entry name" value="AbfB domain"/>
    <property type="match status" value="1"/>
</dbReference>
<proteinExistence type="predicted"/>
<dbReference type="InterPro" id="IPR007934">
    <property type="entry name" value="AbfB_ABD"/>
</dbReference>
<dbReference type="Pfam" id="PF05270">
    <property type="entry name" value="AbfB"/>
    <property type="match status" value="1"/>
</dbReference>
<dbReference type="CDD" id="cd23399">
    <property type="entry name" value="beta-trefoil_ABD_ABFB"/>
    <property type="match status" value="1"/>
</dbReference>
<evidence type="ECO:0000256" key="2">
    <source>
        <dbReference type="SAM" id="Phobius"/>
    </source>
</evidence>
<sequence length="296" mass="31001">MPEDDSPEGLRVGGWLPPYSPDATPRKALLRPTAPASFPPAPIPGFPGWNRRPGGFRRRAALVAVAVATVGVAGVTAASLGSGGKQGEPTFLAGAVPPVPPPAQTVVVAPIPSSSPTSPGSAPTTTHLRHRPTSKPAASPPKTTTIVTTPPAVTLRAGSTVSLLVADKPGYRVRHHDFRGRIDPVATSGSALDRADSTFTVRAGLGNSSCVSLESVNYPGYYIRHQNFEIKLTRQDRSNLFAQDATFCPVTIHSGAALVLRSINYPERFVTESGDRLFLRETAAEQALALVPGLPG</sequence>
<dbReference type="EMBL" id="BOMH01000062">
    <property type="protein sequence ID" value="GID69469.1"/>
    <property type="molecule type" value="Genomic_DNA"/>
</dbReference>